<dbReference type="RefSeq" id="WP_407340572.1">
    <property type="nucleotide sequence ID" value="NZ_CP136862.1"/>
</dbReference>
<proteinExistence type="predicted"/>
<organism evidence="1 2">
    <name type="scientific">Methylocapsa polymorpha</name>
    <dbReference type="NCBI Taxonomy" id="3080828"/>
    <lineage>
        <taxon>Bacteria</taxon>
        <taxon>Pseudomonadati</taxon>
        <taxon>Pseudomonadota</taxon>
        <taxon>Alphaproteobacteria</taxon>
        <taxon>Hyphomicrobiales</taxon>
        <taxon>Beijerinckiaceae</taxon>
        <taxon>Methylocapsa</taxon>
    </lineage>
</organism>
<evidence type="ECO:0000313" key="2">
    <source>
        <dbReference type="Proteomes" id="UP001626536"/>
    </source>
</evidence>
<dbReference type="Gene3D" id="3.50.50.100">
    <property type="match status" value="1"/>
</dbReference>
<accession>A0ABZ0HWR1</accession>
<name>A0ABZ0HWR1_9HYPH</name>
<evidence type="ECO:0008006" key="3">
    <source>
        <dbReference type="Google" id="ProtNLM"/>
    </source>
</evidence>
<dbReference type="EMBL" id="CP136862">
    <property type="protein sequence ID" value="WOJ90983.1"/>
    <property type="molecule type" value="Genomic_DNA"/>
</dbReference>
<dbReference type="InterPro" id="IPR036188">
    <property type="entry name" value="FAD/NAD-bd_sf"/>
</dbReference>
<keyword evidence="2" id="KW-1185">Reference proteome</keyword>
<dbReference type="SUPFAM" id="SSF51905">
    <property type="entry name" value="FAD/NAD(P)-binding domain"/>
    <property type="match status" value="1"/>
</dbReference>
<sequence>MKGLDRAHHIVIIGRGADGFVLAARLGRTLGRSGWAAVTLVVHSTNYVFRPVVLEVAAHISNAHVVNAVCARRTKAQFFQFRLGRINDVDRVKREITFAPVVDEQGREIIPARRLEYDTLILESPQHLFEVMR</sequence>
<evidence type="ECO:0000313" key="1">
    <source>
        <dbReference type="EMBL" id="WOJ90983.1"/>
    </source>
</evidence>
<dbReference type="Proteomes" id="UP001626536">
    <property type="component" value="Chromosome"/>
</dbReference>
<reference evidence="1 2" key="1">
    <citation type="submission" date="2023-10" db="EMBL/GenBank/DDBJ databases">
        <title>Novel methanotroph of the genus Methylocapsa from a subarctic wetland.</title>
        <authorList>
            <person name="Belova S.E."/>
            <person name="Oshkin I.Y."/>
            <person name="Miroshnikov K."/>
            <person name="Dedysh S.N."/>
        </authorList>
    </citation>
    <scope>NUCLEOTIDE SEQUENCE [LARGE SCALE GENOMIC DNA]</scope>
    <source>
        <strain evidence="1 2">RX1</strain>
    </source>
</reference>
<gene>
    <name evidence="1" type="ORF">RZS28_06780</name>
</gene>
<protein>
    <recommendedName>
        <fullName evidence="3">FAD/NAD(P)-binding domain-containing protein</fullName>
    </recommendedName>
</protein>